<gene>
    <name evidence="2" type="ORF">KP79_PYT13294</name>
</gene>
<dbReference type="AlphaFoldDB" id="A0A210R3T0"/>
<dbReference type="Proteomes" id="UP000242188">
    <property type="component" value="Unassembled WGS sequence"/>
</dbReference>
<feature type="domain" description="DUF7042" evidence="1">
    <location>
        <begin position="170"/>
        <end position="278"/>
    </location>
</feature>
<organism evidence="2 3">
    <name type="scientific">Mizuhopecten yessoensis</name>
    <name type="common">Japanese scallop</name>
    <name type="synonym">Patinopecten yessoensis</name>
    <dbReference type="NCBI Taxonomy" id="6573"/>
    <lineage>
        <taxon>Eukaryota</taxon>
        <taxon>Metazoa</taxon>
        <taxon>Spiralia</taxon>
        <taxon>Lophotrochozoa</taxon>
        <taxon>Mollusca</taxon>
        <taxon>Bivalvia</taxon>
        <taxon>Autobranchia</taxon>
        <taxon>Pteriomorphia</taxon>
        <taxon>Pectinida</taxon>
        <taxon>Pectinoidea</taxon>
        <taxon>Pectinidae</taxon>
        <taxon>Mizuhopecten</taxon>
    </lineage>
</organism>
<dbReference type="Pfam" id="PF23069">
    <property type="entry name" value="DUF7042"/>
    <property type="match status" value="1"/>
</dbReference>
<comment type="caution">
    <text evidence="2">The sequence shown here is derived from an EMBL/GenBank/DDBJ whole genome shotgun (WGS) entry which is preliminary data.</text>
</comment>
<evidence type="ECO:0000259" key="1">
    <source>
        <dbReference type="Pfam" id="PF23069"/>
    </source>
</evidence>
<dbReference type="InterPro" id="IPR055470">
    <property type="entry name" value="DUF7042"/>
</dbReference>
<sequence>MVVNMADSFWISKYFGLLVMFTNSMFQVKAACTFPTDFQNTWTTNSRGTWTANSSHISNFQTTMTTSGNTLYTMGCHEAYNSFYVLKSEELFNTTQNVYTCLYIGKQSSSKYTYSLLTTLQTVSTSVTERVTTSDSALTGSAVCDDTEYTTSGERTYIALLSGSESQDKTTCPEVLQSTFTYIGTTCNSTYLDVCTDTGTLTFNTDTCSQSMMFSQNGTLYCVNDVTTGGYYYVTLYNNDPSTPDGVTYFQFSCLVLFSTDTYVLVSVSPMECASGQTPLIAPSGGYITALQNDQASSCCKYTLITFPNSIAATAL</sequence>
<accession>A0A210R3T0</accession>
<dbReference type="OrthoDB" id="6132354at2759"/>
<evidence type="ECO:0000313" key="3">
    <source>
        <dbReference type="Proteomes" id="UP000242188"/>
    </source>
</evidence>
<dbReference type="EMBL" id="NEDP02000574">
    <property type="protein sequence ID" value="OWF55625.1"/>
    <property type="molecule type" value="Genomic_DNA"/>
</dbReference>
<name>A0A210R3T0_MIZYE</name>
<proteinExistence type="predicted"/>
<keyword evidence="3" id="KW-1185">Reference proteome</keyword>
<protein>
    <recommendedName>
        <fullName evidence="1">DUF7042 domain-containing protein</fullName>
    </recommendedName>
</protein>
<evidence type="ECO:0000313" key="2">
    <source>
        <dbReference type="EMBL" id="OWF55625.1"/>
    </source>
</evidence>
<reference evidence="2 3" key="1">
    <citation type="journal article" date="2017" name="Nat. Ecol. Evol.">
        <title>Scallop genome provides insights into evolution of bilaterian karyotype and development.</title>
        <authorList>
            <person name="Wang S."/>
            <person name="Zhang J."/>
            <person name="Jiao W."/>
            <person name="Li J."/>
            <person name="Xun X."/>
            <person name="Sun Y."/>
            <person name="Guo X."/>
            <person name="Huan P."/>
            <person name="Dong B."/>
            <person name="Zhang L."/>
            <person name="Hu X."/>
            <person name="Sun X."/>
            <person name="Wang J."/>
            <person name="Zhao C."/>
            <person name="Wang Y."/>
            <person name="Wang D."/>
            <person name="Huang X."/>
            <person name="Wang R."/>
            <person name="Lv J."/>
            <person name="Li Y."/>
            <person name="Zhang Z."/>
            <person name="Liu B."/>
            <person name="Lu W."/>
            <person name="Hui Y."/>
            <person name="Liang J."/>
            <person name="Zhou Z."/>
            <person name="Hou R."/>
            <person name="Li X."/>
            <person name="Liu Y."/>
            <person name="Li H."/>
            <person name="Ning X."/>
            <person name="Lin Y."/>
            <person name="Zhao L."/>
            <person name="Xing Q."/>
            <person name="Dou J."/>
            <person name="Li Y."/>
            <person name="Mao J."/>
            <person name="Guo H."/>
            <person name="Dou H."/>
            <person name="Li T."/>
            <person name="Mu C."/>
            <person name="Jiang W."/>
            <person name="Fu Q."/>
            <person name="Fu X."/>
            <person name="Miao Y."/>
            <person name="Liu J."/>
            <person name="Yu Q."/>
            <person name="Li R."/>
            <person name="Liao H."/>
            <person name="Li X."/>
            <person name="Kong Y."/>
            <person name="Jiang Z."/>
            <person name="Chourrout D."/>
            <person name="Li R."/>
            <person name="Bao Z."/>
        </authorList>
    </citation>
    <scope>NUCLEOTIDE SEQUENCE [LARGE SCALE GENOMIC DNA]</scope>
    <source>
        <strain evidence="2 3">PY_sf001</strain>
    </source>
</reference>